<sequence>MSFYCQQCGECCSCLGLVLTIIEQTGEYEFRIKNEYTNEEHYVTVDEDKRHLFPDRSIFDKEPYACPFLREDPENNRVCCTVHATRTDMCKSYSCWRILILDKNGNRAGRVMENRYFSAETNELEKFREEEIKDITEPDTDKWDRIIIDKLRKAGYTIHK</sequence>
<reference evidence="1 2" key="1">
    <citation type="submission" date="2011-10" db="EMBL/GenBank/DDBJ databases">
        <title>The Improved High-Quality Draft genome of Methanoplanus limicola DSM 2279.</title>
        <authorList>
            <consortium name="US DOE Joint Genome Institute (JGI-PGF)"/>
            <person name="Lucas S."/>
            <person name="Copeland A."/>
            <person name="Lapidus A."/>
            <person name="Glavina del Rio T."/>
            <person name="Dalin E."/>
            <person name="Tice H."/>
            <person name="Bruce D."/>
            <person name="Goodwin L."/>
            <person name="Pitluck S."/>
            <person name="Peters L."/>
            <person name="Mikhailova N."/>
            <person name="Lu M."/>
            <person name="Kyrpides N."/>
            <person name="Mavromatis K."/>
            <person name="Ivanova N."/>
            <person name="Markowitz V."/>
            <person name="Cheng J.-F."/>
            <person name="Hugenholtz P."/>
            <person name="Woyke T."/>
            <person name="Wu D."/>
            <person name="Wirth R."/>
            <person name="Brambilla E.-M."/>
            <person name="Klenk H.-P."/>
            <person name="Eisen J.A."/>
        </authorList>
    </citation>
    <scope>NUCLEOTIDE SEQUENCE [LARGE SCALE GENOMIC DNA]</scope>
    <source>
        <strain evidence="1 2">DSM 2279</strain>
    </source>
</reference>
<dbReference type="EMBL" id="CM001436">
    <property type="protein sequence ID" value="EHQ35140.1"/>
    <property type="molecule type" value="Genomic_DNA"/>
</dbReference>
<accession>H1YZB6</accession>
<dbReference type="RefSeq" id="WP_004076871.1">
    <property type="nucleotide sequence ID" value="NZ_CM001436.1"/>
</dbReference>
<keyword evidence="2" id="KW-1185">Reference proteome</keyword>
<dbReference type="HOGENOM" id="CLU_1648320_0_0_2"/>
<dbReference type="InterPro" id="IPR005358">
    <property type="entry name" value="Puta_zinc/iron-chelating_dom"/>
</dbReference>
<dbReference type="InParanoid" id="H1YZB6"/>
<proteinExistence type="predicted"/>
<dbReference type="AlphaFoldDB" id="H1YZB6"/>
<organism evidence="1 2">
    <name type="scientific">Methanoplanus limicola DSM 2279</name>
    <dbReference type="NCBI Taxonomy" id="937775"/>
    <lineage>
        <taxon>Archaea</taxon>
        <taxon>Methanobacteriati</taxon>
        <taxon>Methanobacteriota</taxon>
        <taxon>Stenosarchaea group</taxon>
        <taxon>Methanomicrobia</taxon>
        <taxon>Methanomicrobiales</taxon>
        <taxon>Methanomicrobiaceae</taxon>
        <taxon>Methanoplanus</taxon>
    </lineage>
</organism>
<evidence type="ECO:0000313" key="1">
    <source>
        <dbReference type="EMBL" id="EHQ35140.1"/>
    </source>
</evidence>
<gene>
    <name evidence="1" type="ORF">Metlim_1018</name>
</gene>
<protein>
    <recommendedName>
        <fullName evidence="3">YkgJ family cysteine cluster protein</fullName>
    </recommendedName>
</protein>
<evidence type="ECO:0000313" key="2">
    <source>
        <dbReference type="Proteomes" id="UP000005741"/>
    </source>
</evidence>
<evidence type="ECO:0008006" key="3">
    <source>
        <dbReference type="Google" id="ProtNLM"/>
    </source>
</evidence>
<name>H1YZB6_9EURY</name>
<dbReference type="Pfam" id="PF03692">
    <property type="entry name" value="CxxCxxCC"/>
    <property type="match status" value="1"/>
</dbReference>
<dbReference type="OrthoDB" id="36424at2157"/>
<dbReference type="Proteomes" id="UP000005741">
    <property type="component" value="Chromosome"/>
</dbReference>